<evidence type="ECO:0000256" key="2">
    <source>
        <dbReference type="ARBA" id="ARBA00023136"/>
    </source>
</evidence>
<proteinExistence type="predicted"/>
<evidence type="ECO:0000256" key="4">
    <source>
        <dbReference type="PROSITE-ProRule" id="PRU00473"/>
    </source>
</evidence>
<accession>A0ABT6VB73</accession>
<dbReference type="RefSeq" id="WP_282717693.1">
    <property type="nucleotide sequence ID" value="NZ_JASCRZ010000004.1"/>
</dbReference>
<dbReference type="PRINTS" id="PR01021">
    <property type="entry name" value="OMPADOMAIN"/>
</dbReference>
<dbReference type="CDD" id="cd07185">
    <property type="entry name" value="OmpA_C-like"/>
    <property type="match status" value="1"/>
</dbReference>
<keyword evidence="8" id="KW-1185">Reference proteome</keyword>
<evidence type="ECO:0000256" key="3">
    <source>
        <dbReference type="ARBA" id="ARBA00023237"/>
    </source>
</evidence>
<dbReference type="Pfam" id="PF00691">
    <property type="entry name" value="OmpA"/>
    <property type="match status" value="1"/>
</dbReference>
<dbReference type="InterPro" id="IPR036737">
    <property type="entry name" value="OmpA-like_sf"/>
</dbReference>
<dbReference type="Gene3D" id="1.25.40.10">
    <property type="entry name" value="Tetratricopeptide repeat domain"/>
    <property type="match status" value="1"/>
</dbReference>
<dbReference type="InterPro" id="IPR011659">
    <property type="entry name" value="WD40"/>
</dbReference>
<dbReference type="Pfam" id="PF07676">
    <property type="entry name" value="PD40"/>
    <property type="match status" value="2"/>
</dbReference>
<dbReference type="InterPro" id="IPR006664">
    <property type="entry name" value="OMP_bac"/>
</dbReference>
<evidence type="ECO:0000259" key="6">
    <source>
        <dbReference type="PROSITE" id="PS51123"/>
    </source>
</evidence>
<sequence length="647" mass="73703">MKLSSKYFSYCAILLLFTLYGFSQNKSVVNADKKFDDYSFVDAIATYEKVADKGYKDEKMFQKLGDSYYFIADLVKAQKWYTELFDLNEVQETEYYYRYSQSLKAIGNYAKADKMLEKFITKSYNDQRGKLFANQRNYLEDIKTNSGRYEIADAGVNSEYSDYGSSFYNKNLLFASARDIGGVSKKVFKWNNESFTNLYLSEIKSDADMGKPKLFSSSINTKFHESTPVFTNDGNTMYFTRNNYLDGKKQKNARKVTLLKLYKATKVDEKWVNVQELPFNSNEYSVAHPTLSLDEKNLYFASDMPGTNGLSDLFTVTINADGTFGKPQNLGFPINTEARETFPFISQENKLYFASDGHPGLGGLDIFVVNLTVNSEKKTIKNIGAPINSAKDDFAFLIDSKNHKGFFTSNRDGGNGSDDIYKFTELPKPICTQILKGKITDQDSGAILSNSKVSLFDEKFNLIKEMTTTADGLYTFDVVCERIYYLRAQNQDYETEEVQVTVAQTSGETIRPVTLQKIKKIILVGTDLAKTLSIPMLYFDLNKSFIRKDAAFELEKILVVLKEYPTMKIDIRSHTDSRQTNKYNESLSDRRAQATRAWLIANGITTDRLTSKGYGETRLINKCSNNVPCTEEEHQANRRSEFIITSI</sequence>
<evidence type="ECO:0000313" key="8">
    <source>
        <dbReference type="Proteomes" id="UP001243403"/>
    </source>
</evidence>
<dbReference type="Proteomes" id="UP001243403">
    <property type="component" value="Unassembled WGS sequence"/>
</dbReference>
<dbReference type="InterPro" id="IPR006665">
    <property type="entry name" value="OmpA-like"/>
</dbReference>
<feature type="signal peptide" evidence="5">
    <location>
        <begin position="1"/>
        <end position="23"/>
    </location>
</feature>
<dbReference type="Gene3D" id="3.30.1330.60">
    <property type="entry name" value="OmpA-like domain"/>
    <property type="match status" value="1"/>
</dbReference>
<reference evidence="7 8" key="1">
    <citation type="submission" date="2023-04" db="EMBL/GenBank/DDBJ databases">
        <title>Two novel species of Flavobacterium.</title>
        <authorList>
            <person name="Liu Q."/>
            <person name="Xin Y.-H."/>
        </authorList>
    </citation>
    <scope>NUCLEOTIDE SEQUENCE [LARGE SCALE GENOMIC DNA]</scope>
    <source>
        <strain evidence="7 8">LB1P51</strain>
    </source>
</reference>
<dbReference type="SUPFAM" id="SSF49464">
    <property type="entry name" value="Carboxypeptidase regulatory domain-like"/>
    <property type="match status" value="1"/>
</dbReference>
<organism evidence="7 8">
    <name type="scientific">Flavobacterium algoritolerans</name>
    <dbReference type="NCBI Taxonomy" id="3041254"/>
    <lineage>
        <taxon>Bacteria</taxon>
        <taxon>Pseudomonadati</taxon>
        <taxon>Bacteroidota</taxon>
        <taxon>Flavobacteriia</taxon>
        <taxon>Flavobacteriales</taxon>
        <taxon>Flavobacteriaceae</taxon>
        <taxon>Flavobacterium</taxon>
    </lineage>
</organism>
<dbReference type="EMBL" id="JASCRZ010000004">
    <property type="protein sequence ID" value="MDI5895449.1"/>
    <property type="molecule type" value="Genomic_DNA"/>
</dbReference>
<dbReference type="PANTHER" id="PTHR30329">
    <property type="entry name" value="STATOR ELEMENT OF FLAGELLAR MOTOR COMPLEX"/>
    <property type="match status" value="1"/>
</dbReference>
<protein>
    <submittedName>
        <fullName evidence="7">OmpA family protein</fullName>
    </submittedName>
</protein>
<dbReference type="InterPro" id="IPR011990">
    <property type="entry name" value="TPR-like_helical_dom_sf"/>
</dbReference>
<evidence type="ECO:0000256" key="5">
    <source>
        <dbReference type="SAM" id="SignalP"/>
    </source>
</evidence>
<feature type="chain" id="PRO_5046156786" evidence="5">
    <location>
        <begin position="24"/>
        <end position="647"/>
    </location>
</feature>
<comment type="caution">
    <text evidence="7">The sequence shown here is derived from an EMBL/GenBank/DDBJ whole genome shotgun (WGS) entry which is preliminary data.</text>
</comment>
<comment type="subcellular location">
    <subcellularLocation>
        <location evidence="1">Cell outer membrane</location>
    </subcellularLocation>
</comment>
<dbReference type="Pfam" id="PF13620">
    <property type="entry name" value="CarboxypepD_reg"/>
    <property type="match status" value="1"/>
</dbReference>
<dbReference type="Gene3D" id="2.60.40.1120">
    <property type="entry name" value="Carboxypeptidase-like, regulatory domain"/>
    <property type="match status" value="1"/>
</dbReference>
<dbReference type="InterPro" id="IPR050330">
    <property type="entry name" value="Bact_OuterMem_StrucFunc"/>
</dbReference>
<dbReference type="PROSITE" id="PS51123">
    <property type="entry name" value="OMPA_2"/>
    <property type="match status" value="1"/>
</dbReference>
<evidence type="ECO:0000313" key="7">
    <source>
        <dbReference type="EMBL" id="MDI5895449.1"/>
    </source>
</evidence>
<keyword evidence="3" id="KW-0998">Cell outer membrane</keyword>
<gene>
    <name evidence="7" type="ORF">QLS65_11155</name>
</gene>
<keyword evidence="5" id="KW-0732">Signal</keyword>
<evidence type="ECO:0000256" key="1">
    <source>
        <dbReference type="ARBA" id="ARBA00004442"/>
    </source>
</evidence>
<name>A0ABT6VB73_9FLAO</name>
<feature type="domain" description="OmpA-like" evidence="6">
    <location>
        <begin position="526"/>
        <end position="647"/>
    </location>
</feature>
<dbReference type="SUPFAM" id="SSF82171">
    <property type="entry name" value="DPP6 N-terminal domain-like"/>
    <property type="match status" value="1"/>
</dbReference>
<dbReference type="SUPFAM" id="SSF81901">
    <property type="entry name" value="HCP-like"/>
    <property type="match status" value="1"/>
</dbReference>
<dbReference type="SUPFAM" id="SSF103088">
    <property type="entry name" value="OmpA-like"/>
    <property type="match status" value="1"/>
</dbReference>
<keyword evidence="2 4" id="KW-0472">Membrane</keyword>
<dbReference type="PANTHER" id="PTHR30329:SF21">
    <property type="entry name" value="LIPOPROTEIN YIAD-RELATED"/>
    <property type="match status" value="1"/>
</dbReference>
<dbReference type="InterPro" id="IPR008969">
    <property type="entry name" value="CarboxyPept-like_regulatory"/>
</dbReference>